<dbReference type="PANTHER" id="PTHR39321:SF3">
    <property type="entry name" value="PHOSPHOPANTETHEINE ADENYLYLTRANSFERASE"/>
    <property type="match status" value="1"/>
</dbReference>
<comment type="pathway">
    <text evidence="2 11">Cofactor biosynthesis; NAD(+) biosynthesis; deamido-NAD(+) from nicotinate D-ribonucleotide: step 1/1.</text>
</comment>
<comment type="caution">
    <text evidence="13">The sequence shown here is derived from an EMBL/GenBank/DDBJ whole genome shotgun (WGS) entry which is preliminary data.</text>
</comment>
<evidence type="ECO:0000259" key="12">
    <source>
        <dbReference type="Pfam" id="PF01467"/>
    </source>
</evidence>
<name>A0A418WF59_9PROT</name>
<dbReference type="CDD" id="cd02165">
    <property type="entry name" value="NMNAT"/>
    <property type="match status" value="1"/>
</dbReference>
<dbReference type="UniPathway" id="UPA00253">
    <property type="reaction ID" value="UER00332"/>
</dbReference>
<dbReference type="OrthoDB" id="5295945at2"/>
<dbReference type="NCBIfam" id="TIGR00482">
    <property type="entry name" value="nicotinate (nicotinamide) nucleotide adenylyltransferase"/>
    <property type="match status" value="1"/>
</dbReference>
<evidence type="ECO:0000256" key="4">
    <source>
        <dbReference type="ARBA" id="ARBA00022642"/>
    </source>
</evidence>
<evidence type="ECO:0000256" key="11">
    <source>
        <dbReference type="HAMAP-Rule" id="MF_00244"/>
    </source>
</evidence>
<organism evidence="13 14">
    <name type="scientific">Oleomonas cavernae</name>
    <dbReference type="NCBI Taxonomy" id="2320859"/>
    <lineage>
        <taxon>Bacteria</taxon>
        <taxon>Pseudomonadati</taxon>
        <taxon>Pseudomonadota</taxon>
        <taxon>Alphaproteobacteria</taxon>
        <taxon>Acetobacterales</taxon>
        <taxon>Acetobacteraceae</taxon>
        <taxon>Oleomonas</taxon>
    </lineage>
</organism>
<dbReference type="EC" id="2.7.7.18" evidence="11"/>
<dbReference type="GO" id="GO:0005524">
    <property type="term" value="F:ATP binding"/>
    <property type="evidence" value="ECO:0007669"/>
    <property type="project" value="UniProtKB-KW"/>
</dbReference>
<comment type="catalytic activity">
    <reaction evidence="10 11">
        <text>nicotinate beta-D-ribonucleotide + ATP + H(+) = deamido-NAD(+) + diphosphate</text>
        <dbReference type="Rhea" id="RHEA:22860"/>
        <dbReference type="ChEBI" id="CHEBI:15378"/>
        <dbReference type="ChEBI" id="CHEBI:30616"/>
        <dbReference type="ChEBI" id="CHEBI:33019"/>
        <dbReference type="ChEBI" id="CHEBI:57502"/>
        <dbReference type="ChEBI" id="CHEBI:58437"/>
        <dbReference type="EC" id="2.7.7.18"/>
    </reaction>
</comment>
<dbReference type="InterPro" id="IPR014729">
    <property type="entry name" value="Rossmann-like_a/b/a_fold"/>
</dbReference>
<dbReference type="HAMAP" id="MF_00244">
    <property type="entry name" value="NaMN_adenylyltr"/>
    <property type="match status" value="1"/>
</dbReference>
<comment type="function">
    <text evidence="1 11">Catalyzes the reversible adenylation of nicotinate mononucleotide (NaMN) to nicotinic acid adenine dinucleotide (NaAD).</text>
</comment>
<dbReference type="Gene3D" id="3.40.50.620">
    <property type="entry name" value="HUPs"/>
    <property type="match status" value="1"/>
</dbReference>
<evidence type="ECO:0000313" key="14">
    <source>
        <dbReference type="Proteomes" id="UP000284605"/>
    </source>
</evidence>
<evidence type="ECO:0000256" key="3">
    <source>
        <dbReference type="ARBA" id="ARBA00009014"/>
    </source>
</evidence>
<keyword evidence="7 11" id="KW-0547">Nucleotide-binding</keyword>
<feature type="domain" description="Cytidyltransferase-like" evidence="12">
    <location>
        <begin position="18"/>
        <end position="197"/>
    </location>
</feature>
<dbReference type="InterPro" id="IPR004821">
    <property type="entry name" value="Cyt_trans-like"/>
</dbReference>
<evidence type="ECO:0000313" key="13">
    <source>
        <dbReference type="EMBL" id="RJF88646.1"/>
    </source>
</evidence>
<proteinExistence type="inferred from homology"/>
<keyword evidence="4 11" id="KW-0662">Pyridine nucleotide biosynthesis</keyword>
<dbReference type="GO" id="GO:0009435">
    <property type="term" value="P:NAD+ biosynthetic process"/>
    <property type="evidence" value="ECO:0007669"/>
    <property type="project" value="UniProtKB-UniRule"/>
</dbReference>
<reference evidence="13 14" key="1">
    <citation type="submission" date="2018-09" db="EMBL/GenBank/DDBJ databases">
        <authorList>
            <person name="Zhu H."/>
        </authorList>
    </citation>
    <scope>NUCLEOTIDE SEQUENCE [LARGE SCALE GENOMIC DNA]</scope>
    <source>
        <strain evidence="13 14">K1W22B-8</strain>
    </source>
</reference>
<keyword evidence="6 11" id="KW-0548">Nucleotidyltransferase</keyword>
<keyword evidence="14" id="KW-1185">Reference proteome</keyword>
<dbReference type="GO" id="GO:0004515">
    <property type="term" value="F:nicotinate-nucleotide adenylyltransferase activity"/>
    <property type="evidence" value="ECO:0007669"/>
    <property type="project" value="UniProtKB-UniRule"/>
</dbReference>
<dbReference type="PANTHER" id="PTHR39321">
    <property type="entry name" value="NICOTINATE-NUCLEOTIDE ADENYLYLTRANSFERASE-RELATED"/>
    <property type="match status" value="1"/>
</dbReference>
<accession>A0A418WF59</accession>
<dbReference type="AlphaFoldDB" id="A0A418WF59"/>
<evidence type="ECO:0000256" key="10">
    <source>
        <dbReference type="ARBA" id="ARBA00048721"/>
    </source>
</evidence>
<dbReference type="SUPFAM" id="SSF52374">
    <property type="entry name" value="Nucleotidylyl transferase"/>
    <property type="match status" value="1"/>
</dbReference>
<comment type="similarity">
    <text evidence="3 11">Belongs to the NadD family.</text>
</comment>
<dbReference type="EMBL" id="QYUK01000011">
    <property type="protein sequence ID" value="RJF88646.1"/>
    <property type="molecule type" value="Genomic_DNA"/>
</dbReference>
<evidence type="ECO:0000256" key="6">
    <source>
        <dbReference type="ARBA" id="ARBA00022695"/>
    </source>
</evidence>
<keyword evidence="5 11" id="KW-0808">Transferase</keyword>
<gene>
    <name evidence="11" type="primary">nadD</name>
    <name evidence="13" type="ORF">D3874_17985</name>
</gene>
<evidence type="ECO:0000256" key="7">
    <source>
        <dbReference type="ARBA" id="ARBA00022741"/>
    </source>
</evidence>
<evidence type="ECO:0000256" key="2">
    <source>
        <dbReference type="ARBA" id="ARBA00005019"/>
    </source>
</evidence>
<evidence type="ECO:0000256" key="5">
    <source>
        <dbReference type="ARBA" id="ARBA00022679"/>
    </source>
</evidence>
<evidence type="ECO:0000256" key="1">
    <source>
        <dbReference type="ARBA" id="ARBA00002324"/>
    </source>
</evidence>
<evidence type="ECO:0000256" key="9">
    <source>
        <dbReference type="ARBA" id="ARBA00023027"/>
    </source>
</evidence>
<dbReference type="RefSeq" id="WP_119779278.1">
    <property type="nucleotide sequence ID" value="NZ_QYUK01000011.1"/>
</dbReference>
<evidence type="ECO:0000256" key="8">
    <source>
        <dbReference type="ARBA" id="ARBA00022840"/>
    </source>
</evidence>
<dbReference type="InterPro" id="IPR005248">
    <property type="entry name" value="NadD/NMNAT"/>
</dbReference>
<sequence length="203" mass="22512">MTRSIRTAAAAGGLTIGLFGGSFNPAHSGHLDLSLAALRHLGLDEVWWLVSPQNPLKPMNGMAPFAERFATAQAVARHPRLVVTDIETRLGTVYTAQTLRRLTARFPRLRFVWLMGADNLATIHRWRDWQDIFDRVAVAVFDRPSYSLTALGGPAARRFARVRQHGPALRTLKFAKPPVWGFVTMKLNPVSASAIRAARAHNK</sequence>
<dbReference type="Pfam" id="PF01467">
    <property type="entry name" value="CTP_transf_like"/>
    <property type="match status" value="1"/>
</dbReference>
<keyword evidence="9 11" id="KW-0520">NAD</keyword>
<keyword evidence="8 11" id="KW-0067">ATP-binding</keyword>
<dbReference type="NCBIfam" id="NF000843">
    <property type="entry name" value="PRK00071.2-2"/>
    <property type="match status" value="1"/>
</dbReference>
<protein>
    <recommendedName>
        <fullName evidence="11">Probable nicotinate-nucleotide adenylyltransferase</fullName>
        <ecNumber evidence="11">2.7.7.18</ecNumber>
    </recommendedName>
    <alternativeName>
        <fullName evidence="11">Deamido-NAD(+) diphosphorylase</fullName>
    </alternativeName>
    <alternativeName>
        <fullName evidence="11">Deamido-NAD(+) pyrophosphorylase</fullName>
    </alternativeName>
    <alternativeName>
        <fullName evidence="11">Nicotinate mononucleotide adenylyltransferase</fullName>
        <shortName evidence="11">NaMN adenylyltransferase</shortName>
    </alternativeName>
</protein>
<dbReference type="Proteomes" id="UP000284605">
    <property type="component" value="Unassembled WGS sequence"/>
</dbReference>